<evidence type="ECO:0000313" key="2">
    <source>
        <dbReference type="Proteomes" id="UP000604046"/>
    </source>
</evidence>
<dbReference type="EMBL" id="CAJNDS010002784">
    <property type="protein sequence ID" value="CAE7596041.1"/>
    <property type="molecule type" value="Genomic_DNA"/>
</dbReference>
<dbReference type="OrthoDB" id="418022at2759"/>
<comment type="caution">
    <text evidence="1">The sequence shown here is derived from an EMBL/GenBank/DDBJ whole genome shotgun (WGS) entry which is preliminary data.</text>
</comment>
<gene>
    <name evidence="1" type="ORF">SNAT2548_LOCUS33916</name>
</gene>
<dbReference type="AlphaFoldDB" id="A0A812UWZ3"/>
<evidence type="ECO:0000313" key="1">
    <source>
        <dbReference type="EMBL" id="CAE7596041.1"/>
    </source>
</evidence>
<accession>A0A812UWZ3</accession>
<protein>
    <submittedName>
        <fullName evidence="1">Uncharacterized protein</fullName>
    </submittedName>
</protein>
<name>A0A812UWZ3_9DINO</name>
<keyword evidence="2" id="KW-1185">Reference proteome</keyword>
<sequence>MSADLRGTERTCGREAMSLLTQEASARQRPSSRGVKRQGFRCGQCGFTGDSQLSLSMHITQVHRPRNSQVSTRSRCVEAELYRRLRLASPEQRKELILRHFSQAQRESLEKWILANNKGSRETRKAYRRRLSKPCSKVRKLPSFRDAGITKRRRRTASGNTVVVYVAHASAGPFRLWTKSVRDLRVATRHRQLLQAIKQQVCAKTKGRLPVEQMTQVFARAMQDVSATAGQNLEEIGLSFASAVPAKYWIGKELHTPRFPVQRMAAGLEAFQALSRARDQVYRGRMNRYSLYMYSSPMKMEAAWVKLRQEYLRIWSEAGWDQQDLLARLESWEARRISTRRTALLASTRRNAAGCLRHVNVKDEVQSGEAEVGCDRLLSTWGRTWFCASRQMISRQMISRTSCTESYQCRRLCGC</sequence>
<organism evidence="1 2">
    <name type="scientific">Symbiodinium natans</name>
    <dbReference type="NCBI Taxonomy" id="878477"/>
    <lineage>
        <taxon>Eukaryota</taxon>
        <taxon>Sar</taxon>
        <taxon>Alveolata</taxon>
        <taxon>Dinophyceae</taxon>
        <taxon>Suessiales</taxon>
        <taxon>Symbiodiniaceae</taxon>
        <taxon>Symbiodinium</taxon>
    </lineage>
</organism>
<proteinExistence type="predicted"/>
<reference evidence="1" key="1">
    <citation type="submission" date="2021-02" db="EMBL/GenBank/DDBJ databases">
        <authorList>
            <person name="Dougan E. K."/>
            <person name="Rhodes N."/>
            <person name="Thang M."/>
            <person name="Chan C."/>
        </authorList>
    </citation>
    <scope>NUCLEOTIDE SEQUENCE</scope>
</reference>
<dbReference type="Proteomes" id="UP000604046">
    <property type="component" value="Unassembled WGS sequence"/>
</dbReference>